<dbReference type="EMBL" id="JACGWJ010000017">
    <property type="protein sequence ID" value="KAL0355080.1"/>
    <property type="molecule type" value="Genomic_DNA"/>
</dbReference>
<proteinExistence type="predicted"/>
<reference evidence="1" key="1">
    <citation type="submission" date="2020-06" db="EMBL/GenBank/DDBJ databases">
        <authorList>
            <person name="Li T."/>
            <person name="Hu X."/>
            <person name="Zhang T."/>
            <person name="Song X."/>
            <person name="Zhang H."/>
            <person name="Dai N."/>
            <person name="Sheng W."/>
            <person name="Hou X."/>
            <person name="Wei L."/>
        </authorList>
    </citation>
    <scope>NUCLEOTIDE SEQUENCE</scope>
    <source>
        <strain evidence="1">G02</strain>
        <tissue evidence="1">Leaf</tissue>
    </source>
</reference>
<sequence length="124" mass="13709">MAAETSGTGGTAANEQTQLDMDFLQHMEENTQREITSVSQGSQSVVTYFTRLKMLWDELACLMPTHGCSCGLCICGYGKLNAEAHTLNQLMQFFMGLNDGYDHLRDQIFVMEPLPSVNKAYSSG</sequence>
<evidence type="ECO:0008006" key="2">
    <source>
        <dbReference type="Google" id="ProtNLM"/>
    </source>
</evidence>
<gene>
    <name evidence="1" type="ORF">Sradi_3954900</name>
</gene>
<organism evidence="1">
    <name type="scientific">Sesamum radiatum</name>
    <name type="common">Black benniseed</name>
    <dbReference type="NCBI Taxonomy" id="300843"/>
    <lineage>
        <taxon>Eukaryota</taxon>
        <taxon>Viridiplantae</taxon>
        <taxon>Streptophyta</taxon>
        <taxon>Embryophyta</taxon>
        <taxon>Tracheophyta</taxon>
        <taxon>Spermatophyta</taxon>
        <taxon>Magnoliopsida</taxon>
        <taxon>eudicotyledons</taxon>
        <taxon>Gunneridae</taxon>
        <taxon>Pentapetalae</taxon>
        <taxon>asterids</taxon>
        <taxon>lamiids</taxon>
        <taxon>Lamiales</taxon>
        <taxon>Pedaliaceae</taxon>
        <taxon>Sesamum</taxon>
    </lineage>
</organism>
<protein>
    <recommendedName>
        <fullName evidence="2">Retrotransposon gag domain-containing protein</fullName>
    </recommendedName>
</protein>
<dbReference type="PANTHER" id="PTHR34222:SF99">
    <property type="entry name" value="PROTEIN, PUTATIVE-RELATED"/>
    <property type="match status" value="1"/>
</dbReference>
<dbReference type="AlphaFoldDB" id="A0AAW2PFL5"/>
<comment type="caution">
    <text evidence="1">The sequence shown here is derived from an EMBL/GenBank/DDBJ whole genome shotgun (WGS) entry which is preliminary data.</text>
</comment>
<reference evidence="1" key="2">
    <citation type="journal article" date="2024" name="Plant">
        <title>Genomic evolution and insights into agronomic trait innovations of Sesamum species.</title>
        <authorList>
            <person name="Miao H."/>
            <person name="Wang L."/>
            <person name="Qu L."/>
            <person name="Liu H."/>
            <person name="Sun Y."/>
            <person name="Le M."/>
            <person name="Wang Q."/>
            <person name="Wei S."/>
            <person name="Zheng Y."/>
            <person name="Lin W."/>
            <person name="Duan Y."/>
            <person name="Cao H."/>
            <person name="Xiong S."/>
            <person name="Wang X."/>
            <person name="Wei L."/>
            <person name="Li C."/>
            <person name="Ma Q."/>
            <person name="Ju M."/>
            <person name="Zhao R."/>
            <person name="Li G."/>
            <person name="Mu C."/>
            <person name="Tian Q."/>
            <person name="Mei H."/>
            <person name="Zhang T."/>
            <person name="Gao T."/>
            <person name="Zhang H."/>
        </authorList>
    </citation>
    <scope>NUCLEOTIDE SEQUENCE</scope>
    <source>
        <strain evidence="1">G02</strain>
    </source>
</reference>
<accession>A0AAW2PFL5</accession>
<name>A0AAW2PFL5_SESRA</name>
<evidence type="ECO:0000313" key="1">
    <source>
        <dbReference type="EMBL" id="KAL0355080.1"/>
    </source>
</evidence>
<dbReference type="PANTHER" id="PTHR34222">
    <property type="entry name" value="GAG_PRE-INTEGRS DOMAIN-CONTAINING PROTEIN"/>
    <property type="match status" value="1"/>
</dbReference>